<feature type="compositionally biased region" description="Low complexity" evidence="1">
    <location>
        <begin position="51"/>
        <end position="61"/>
    </location>
</feature>
<feature type="compositionally biased region" description="Low complexity" evidence="1">
    <location>
        <begin position="78"/>
        <end position="96"/>
    </location>
</feature>
<evidence type="ECO:0000256" key="1">
    <source>
        <dbReference type="SAM" id="MobiDB-lite"/>
    </source>
</evidence>
<name>A0ABP6MJD1_9ACTN</name>
<sequence length="256" mass="26098">MVGVRVPTAPAVPTVPAAPAVLITALVAVLIAGTAGCSSRPAPAFTPGDLRAGASGGSAAPGSGGTSGNPGGRGNPEGPGDPASTASPAAAAPGTETVQAAPGVRVAVEAPAAADPDTAGMVAVVRDYFAESLRAIAGGGEDDAYLGRLEMDGSRQGYDWVHSFVDEGRSVRGTARLYGFVVRAVDGPGAELGLCVDLSGMRVLDARTGRARRPESWMRRPYFQVVAVRRYDDGTRRIRRLLYSLPPGDSAEGCQR</sequence>
<organism evidence="2 3">
    <name type="scientific">Planomonospora alba</name>
    <dbReference type="NCBI Taxonomy" id="161354"/>
    <lineage>
        <taxon>Bacteria</taxon>
        <taxon>Bacillati</taxon>
        <taxon>Actinomycetota</taxon>
        <taxon>Actinomycetes</taxon>
        <taxon>Streptosporangiales</taxon>
        <taxon>Streptosporangiaceae</taxon>
        <taxon>Planomonospora</taxon>
    </lineage>
</organism>
<dbReference type="Proteomes" id="UP001500320">
    <property type="component" value="Unassembled WGS sequence"/>
</dbReference>
<gene>
    <name evidence="2" type="ORF">GCM10010466_04500</name>
</gene>
<protein>
    <recommendedName>
        <fullName evidence="4">Lipoprotein</fullName>
    </recommendedName>
</protein>
<evidence type="ECO:0000313" key="3">
    <source>
        <dbReference type="Proteomes" id="UP001500320"/>
    </source>
</evidence>
<reference evidence="3" key="1">
    <citation type="journal article" date="2019" name="Int. J. Syst. Evol. Microbiol.">
        <title>The Global Catalogue of Microorganisms (GCM) 10K type strain sequencing project: providing services to taxonomists for standard genome sequencing and annotation.</title>
        <authorList>
            <consortium name="The Broad Institute Genomics Platform"/>
            <consortium name="The Broad Institute Genome Sequencing Center for Infectious Disease"/>
            <person name="Wu L."/>
            <person name="Ma J."/>
        </authorList>
    </citation>
    <scope>NUCLEOTIDE SEQUENCE [LARGE SCALE GENOMIC DNA]</scope>
    <source>
        <strain evidence="3">JCM 9373</strain>
    </source>
</reference>
<evidence type="ECO:0008006" key="4">
    <source>
        <dbReference type="Google" id="ProtNLM"/>
    </source>
</evidence>
<accession>A0ABP6MJD1</accession>
<evidence type="ECO:0000313" key="2">
    <source>
        <dbReference type="EMBL" id="GAA3116546.1"/>
    </source>
</evidence>
<keyword evidence="3" id="KW-1185">Reference proteome</keyword>
<feature type="region of interest" description="Disordered" evidence="1">
    <location>
        <begin position="48"/>
        <end position="96"/>
    </location>
</feature>
<comment type="caution">
    <text evidence="2">The sequence shown here is derived from an EMBL/GenBank/DDBJ whole genome shotgun (WGS) entry which is preliminary data.</text>
</comment>
<proteinExistence type="predicted"/>
<dbReference type="EMBL" id="BAAAUT010000003">
    <property type="protein sequence ID" value="GAA3116546.1"/>
    <property type="molecule type" value="Genomic_DNA"/>
</dbReference>
<feature type="compositionally biased region" description="Gly residues" evidence="1">
    <location>
        <begin position="62"/>
        <end position="77"/>
    </location>
</feature>